<dbReference type="Proteomes" id="UP001597541">
    <property type="component" value="Unassembled WGS sequence"/>
</dbReference>
<protein>
    <submittedName>
        <fullName evidence="1">Uncharacterized protein</fullName>
    </submittedName>
</protein>
<dbReference type="RefSeq" id="WP_377606648.1">
    <property type="nucleotide sequence ID" value="NZ_JBHUME010000015.1"/>
</dbReference>
<gene>
    <name evidence="1" type="ORF">ACFSUF_22035</name>
</gene>
<comment type="caution">
    <text evidence="1">The sequence shown here is derived from an EMBL/GenBank/DDBJ whole genome shotgun (WGS) entry which is preliminary data.</text>
</comment>
<accession>A0ABW5PKC1</accession>
<keyword evidence="2" id="KW-1185">Reference proteome</keyword>
<reference evidence="2" key="1">
    <citation type="journal article" date="2019" name="Int. J. Syst. Evol. Microbiol.">
        <title>The Global Catalogue of Microorganisms (GCM) 10K type strain sequencing project: providing services to taxonomists for standard genome sequencing and annotation.</title>
        <authorList>
            <consortium name="The Broad Institute Genomics Platform"/>
            <consortium name="The Broad Institute Genome Sequencing Center for Infectious Disease"/>
            <person name="Wu L."/>
            <person name="Ma J."/>
        </authorList>
    </citation>
    <scope>NUCLEOTIDE SEQUENCE [LARGE SCALE GENOMIC DNA]</scope>
    <source>
        <strain evidence="2">KCTC 3950</strain>
    </source>
</reference>
<evidence type="ECO:0000313" key="1">
    <source>
        <dbReference type="EMBL" id="MFD2615103.1"/>
    </source>
</evidence>
<evidence type="ECO:0000313" key="2">
    <source>
        <dbReference type="Proteomes" id="UP001597541"/>
    </source>
</evidence>
<proteinExistence type="predicted"/>
<organism evidence="1 2">
    <name type="scientific">Paenibacillus gansuensis</name>
    <dbReference type="NCBI Taxonomy" id="306542"/>
    <lineage>
        <taxon>Bacteria</taxon>
        <taxon>Bacillati</taxon>
        <taxon>Bacillota</taxon>
        <taxon>Bacilli</taxon>
        <taxon>Bacillales</taxon>
        <taxon>Paenibacillaceae</taxon>
        <taxon>Paenibacillus</taxon>
    </lineage>
</organism>
<dbReference type="EMBL" id="JBHUME010000015">
    <property type="protein sequence ID" value="MFD2615103.1"/>
    <property type="molecule type" value="Genomic_DNA"/>
</dbReference>
<sequence length="62" mass="7384">MDQGYEGRSFPELMDVRFEQWEQHELEHHHRMMSDYSPWLNAQGTSLHSDIIKEIVNRGGVQ</sequence>
<name>A0ABW5PKC1_9BACL</name>